<dbReference type="InterPro" id="IPR004875">
    <property type="entry name" value="DDE_SF_endonuclease_dom"/>
</dbReference>
<accession>A0AAD8ZY43</accession>
<evidence type="ECO:0000259" key="1">
    <source>
        <dbReference type="Pfam" id="PF03184"/>
    </source>
</evidence>
<evidence type="ECO:0000313" key="3">
    <source>
        <dbReference type="Proteomes" id="UP001243330"/>
    </source>
</evidence>
<dbReference type="Proteomes" id="UP001243330">
    <property type="component" value="Unassembled WGS sequence"/>
</dbReference>
<protein>
    <submittedName>
        <fullName evidence="2">Transposase</fullName>
    </submittedName>
</protein>
<feature type="domain" description="DDE-1" evidence="1">
    <location>
        <begin position="3"/>
        <end position="67"/>
    </location>
</feature>
<gene>
    <name evidence="2" type="ORF">CCHR01_19528</name>
</gene>
<dbReference type="GO" id="GO:0003676">
    <property type="term" value="F:nucleic acid binding"/>
    <property type="evidence" value="ECO:0007669"/>
    <property type="project" value="InterPro"/>
</dbReference>
<dbReference type="AlphaFoldDB" id="A0AAD8ZY43"/>
<sequence>MWECYTNNVHLLFLPPHTSHVLQPLDQSVFSPVKAAYRKELSYLTQWNDSTIIGKRNFISCYQEARLAGLTETNKEWLEIHWVVACCCCKATNELPTTTQGIIASLAPSTPLNKKAKGAYGAQNAHDNEELVSASSAVKWSTPRKMKDLGNQLHLYSQLEQSIATQRQLFRKVKKGFQEQSMELATARHQIQLLQAQASKSITRKRKAVHIDPNTKFATISDVRQAQIEAGDVADDTDESSASDYSLVQMSLPLSAQTINL</sequence>
<evidence type="ECO:0000313" key="2">
    <source>
        <dbReference type="EMBL" id="KAK1837848.1"/>
    </source>
</evidence>
<keyword evidence="3" id="KW-1185">Reference proteome</keyword>
<organism evidence="2 3">
    <name type="scientific">Colletotrichum chrysophilum</name>
    <dbReference type="NCBI Taxonomy" id="1836956"/>
    <lineage>
        <taxon>Eukaryota</taxon>
        <taxon>Fungi</taxon>
        <taxon>Dikarya</taxon>
        <taxon>Ascomycota</taxon>
        <taxon>Pezizomycotina</taxon>
        <taxon>Sordariomycetes</taxon>
        <taxon>Hypocreomycetidae</taxon>
        <taxon>Glomerellales</taxon>
        <taxon>Glomerellaceae</taxon>
        <taxon>Colletotrichum</taxon>
        <taxon>Colletotrichum gloeosporioides species complex</taxon>
    </lineage>
</organism>
<dbReference type="EMBL" id="JAQOWY010000986">
    <property type="protein sequence ID" value="KAK1837848.1"/>
    <property type="molecule type" value="Genomic_DNA"/>
</dbReference>
<proteinExistence type="predicted"/>
<name>A0AAD8ZY43_9PEZI</name>
<dbReference type="Pfam" id="PF03184">
    <property type="entry name" value="DDE_1"/>
    <property type="match status" value="1"/>
</dbReference>
<reference evidence="2" key="1">
    <citation type="submission" date="2023-01" db="EMBL/GenBank/DDBJ databases">
        <title>Colletotrichum chrysophilum M932 genome sequence.</title>
        <authorList>
            <person name="Baroncelli R."/>
        </authorList>
    </citation>
    <scope>NUCLEOTIDE SEQUENCE</scope>
    <source>
        <strain evidence="2">M932</strain>
    </source>
</reference>
<comment type="caution">
    <text evidence="2">The sequence shown here is derived from an EMBL/GenBank/DDBJ whole genome shotgun (WGS) entry which is preliminary data.</text>
</comment>